<dbReference type="InterPro" id="IPR003732">
    <property type="entry name" value="Daa-tRNA_deacyls_DTD"/>
</dbReference>
<feature type="non-terminal residue" evidence="1">
    <location>
        <position position="1"/>
    </location>
</feature>
<dbReference type="SUPFAM" id="SSF69500">
    <property type="entry name" value="DTD-like"/>
    <property type="match status" value="1"/>
</dbReference>
<comment type="caution">
    <text evidence="1">The sequence shown here is derived from an EMBL/GenBank/DDBJ whole genome shotgun (WGS) entry which is preliminary data.</text>
</comment>
<evidence type="ECO:0000313" key="2">
    <source>
        <dbReference type="Proteomes" id="UP000751518"/>
    </source>
</evidence>
<dbReference type="Gene3D" id="3.50.80.10">
    <property type="entry name" value="D-tyrosyl-tRNA(Tyr) deacylase"/>
    <property type="match status" value="1"/>
</dbReference>
<dbReference type="AlphaFoldDB" id="A0A955LJN2"/>
<protein>
    <submittedName>
        <fullName evidence="1">D-aminoacyl-tRNA deacylase</fullName>
    </submittedName>
</protein>
<reference evidence="1" key="2">
    <citation type="journal article" date="2021" name="Microbiome">
        <title>Successional dynamics and alternative stable states in a saline activated sludge microbial community over 9 years.</title>
        <authorList>
            <person name="Wang Y."/>
            <person name="Ye J."/>
            <person name="Ju F."/>
            <person name="Liu L."/>
            <person name="Boyd J.A."/>
            <person name="Deng Y."/>
            <person name="Parks D.H."/>
            <person name="Jiang X."/>
            <person name="Yin X."/>
            <person name="Woodcroft B.J."/>
            <person name="Tyson G.W."/>
            <person name="Hugenholtz P."/>
            <person name="Polz M.F."/>
            <person name="Zhang T."/>
        </authorList>
    </citation>
    <scope>NUCLEOTIDE SEQUENCE</scope>
    <source>
        <strain evidence="1">HKST-UBA03</strain>
    </source>
</reference>
<name>A0A955LJN2_UNCKA</name>
<accession>A0A955LJN2</accession>
<dbReference type="GO" id="GO:0051499">
    <property type="term" value="F:D-aminoacyl-tRNA deacylase activity"/>
    <property type="evidence" value="ECO:0007669"/>
    <property type="project" value="InterPro"/>
</dbReference>
<reference evidence="1" key="1">
    <citation type="submission" date="2020-04" db="EMBL/GenBank/DDBJ databases">
        <authorList>
            <person name="Zhang T."/>
        </authorList>
    </citation>
    <scope>NUCLEOTIDE SEQUENCE</scope>
    <source>
        <strain evidence="1">HKST-UBA03</strain>
    </source>
</reference>
<proteinExistence type="predicted"/>
<dbReference type="EMBL" id="JAGQKZ010000002">
    <property type="protein sequence ID" value="MCA9391699.1"/>
    <property type="molecule type" value="Genomic_DNA"/>
</dbReference>
<gene>
    <name evidence="1" type="ORF">KC614_00655</name>
</gene>
<dbReference type="GO" id="GO:0005737">
    <property type="term" value="C:cytoplasm"/>
    <property type="evidence" value="ECO:0007669"/>
    <property type="project" value="InterPro"/>
</dbReference>
<organism evidence="1 2">
    <name type="scientific">candidate division WWE3 bacterium</name>
    <dbReference type="NCBI Taxonomy" id="2053526"/>
    <lineage>
        <taxon>Bacteria</taxon>
        <taxon>Katanobacteria</taxon>
    </lineage>
</organism>
<dbReference type="Proteomes" id="UP000751518">
    <property type="component" value="Unassembled WGS sequence"/>
</dbReference>
<dbReference type="InterPro" id="IPR023509">
    <property type="entry name" value="DTD-like_sf"/>
</dbReference>
<evidence type="ECO:0000313" key="1">
    <source>
        <dbReference type="EMBL" id="MCA9391699.1"/>
    </source>
</evidence>
<dbReference type="Pfam" id="PF02580">
    <property type="entry name" value="Tyr_Deacylase"/>
    <property type="match status" value="1"/>
</dbReference>
<sequence>ADTSQRRPSFLNARTPAEAEVLFNHFADKVQTSGLKVATGVFGAYMEISSVNNGPVTIILDT</sequence>